<reference evidence="4 5" key="1">
    <citation type="submission" date="2025-04" db="UniProtKB">
        <authorList>
            <consortium name="RefSeq"/>
        </authorList>
    </citation>
    <scope>IDENTIFICATION</scope>
    <source>
        <tissue evidence="4 5">Gonads</tissue>
    </source>
</reference>
<feature type="coiled-coil region" evidence="1">
    <location>
        <begin position="498"/>
        <end position="578"/>
    </location>
</feature>
<dbReference type="KEGG" id="lak:106158994"/>
<name>A0A1S3HZS3_LINAN</name>
<evidence type="ECO:0000256" key="1">
    <source>
        <dbReference type="SAM" id="Coils"/>
    </source>
</evidence>
<evidence type="ECO:0000313" key="4">
    <source>
        <dbReference type="RefSeq" id="XP_013390594.1"/>
    </source>
</evidence>
<dbReference type="GeneID" id="106158994"/>
<dbReference type="Proteomes" id="UP000085678">
    <property type="component" value="Unplaced"/>
</dbReference>
<dbReference type="AlphaFoldDB" id="A0A1S3HZS3"/>
<accession>A0A1S3HZS3</accession>
<sequence length="694" mass="80137">MANNDGEKFEYHTPEHPLPEEIQKMERGETVCKFCGVSYLIHREIKALEDKLTATQKELERYKGCDEKERLMRQELKVVQDKFEEQKQTIEAKDAILSKLKQQVSDKEENINRLKSSSKELEERLGKSIQDGEKCRLQLNSLRQSLPPLILTLQQQKSSLQNIQTFVEHRDRITKEEFARIKTAVHKICSAELSETQKSKTKVTELEKENQVLQGKLAELTDTVTNYKSQQDKLKTEHDQAAILLQERDALQKEFTNLKNQYEKSVTECRAVTFQAEQYKEQLRAKSQEVENTIAQQRKRDQTAESNVTRLTRELKAAEAQLAMSEKERDALIKRFDEQRRTEQEIKNKASATENKTEEMKTALYRTQEELMALKAERESMILSHQNRIEQLKDSFRRKIQDSEQWPEKLEEALRSERQKHAAEIRLLEEKLKENFVMEMQIEKEKHQELVEKYVRENKNSESKVQSELTMLGSKHKAEMVEVQRQLRECRANSTHMENSLREEIGNLKTIIAELEERLGKVDFESDEVVLKLKGDLRGKDQMMEELRSEVSSLEQQLANAKEDNDLLQDTVRRECEERFELTEALSALKEELLQYKKPATGYGQSQRAASLSPGVSVARQDSPKDSPGQRSNSAGNSYSVPHPPPQPASLPSYMSSTSTTMGFDGDRAKTPGKFKGGNVADIRKRIAATMGRK</sequence>
<protein>
    <submittedName>
        <fullName evidence="4 5">Leucine-, glutamate- and lysine-rich protein 1</fullName>
    </submittedName>
</protein>
<evidence type="ECO:0000256" key="2">
    <source>
        <dbReference type="SAM" id="MobiDB-lite"/>
    </source>
</evidence>
<organism evidence="3 4">
    <name type="scientific">Lingula anatina</name>
    <name type="common">Brachiopod</name>
    <name type="synonym">Lingula unguis</name>
    <dbReference type="NCBI Taxonomy" id="7574"/>
    <lineage>
        <taxon>Eukaryota</taxon>
        <taxon>Metazoa</taxon>
        <taxon>Spiralia</taxon>
        <taxon>Lophotrochozoa</taxon>
        <taxon>Brachiopoda</taxon>
        <taxon>Linguliformea</taxon>
        <taxon>Lingulata</taxon>
        <taxon>Lingulida</taxon>
        <taxon>Linguloidea</taxon>
        <taxon>Lingulidae</taxon>
        <taxon>Lingula</taxon>
    </lineage>
</organism>
<dbReference type="RefSeq" id="XP_013390596.1">
    <property type="nucleotide sequence ID" value="XM_013535142.2"/>
</dbReference>
<feature type="coiled-coil region" evidence="1">
    <location>
        <begin position="45"/>
        <end position="131"/>
    </location>
</feature>
<keyword evidence="1" id="KW-0175">Coiled coil</keyword>
<keyword evidence="3" id="KW-1185">Reference proteome</keyword>
<evidence type="ECO:0000313" key="5">
    <source>
        <dbReference type="RefSeq" id="XP_013390596.1"/>
    </source>
</evidence>
<evidence type="ECO:0000313" key="3">
    <source>
        <dbReference type="Proteomes" id="UP000085678"/>
    </source>
</evidence>
<dbReference type="PANTHER" id="PTHR34251">
    <property type="entry name" value="LEUCINE-, GLUTAMATE- AND LYSINE-RICH PROTEIN 1"/>
    <property type="match status" value="1"/>
</dbReference>
<dbReference type="RefSeq" id="XP_013390594.1">
    <property type="nucleotide sequence ID" value="XM_013535140.2"/>
</dbReference>
<dbReference type="InterPro" id="IPR038799">
    <property type="entry name" value="LEKR1"/>
</dbReference>
<dbReference type="OrthoDB" id="10256467at2759"/>
<feature type="region of interest" description="Disordered" evidence="2">
    <location>
        <begin position="602"/>
        <end position="681"/>
    </location>
</feature>
<dbReference type="PANTHER" id="PTHR34251:SF1">
    <property type="entry name" value="LEUCINE, GLUTAMATE AND LYSINE RICH 1"/>
    <property type="match status" value="1"/>
</dbReference>
<gene>
    <name evidence="4 5" type="primary">LOC106158994</name>
</gene>
<feature type="coiled-coil region" evidence="1">
    <location>
        <begin position="203"/>
        <end position="335"/>
    </location>
</feature>
<proteinExistence type="predicted"/>
<feature type="coiled-coil region" evidence="1">
    <location>
        <begin position="411"/>
        <end position="464"/>
    </location>
</feature>